<evidence type="ECO:0000256" key="1">
    <source>
        <dbReference type="SAM" id="Phobius"/>
    </source>
</evidence>
<keyword evidence="1" id="KW-1133">Transmembrane helix</keyword>
<dbReference type="Proteomes" id="UP000297422">
    <property type="component" value="Unassembled WGS sequence"/>
</dbReference>
<proteinExistence type="predicted"/>
<comment type="caution">
    <text evidence="2">The sequence shown here is derived from an EMBL/GenBank/DDBJ whole genome shotgun (WGS) entry which is preliminary data.</text>
</comment>
<feature type="transmembrane region" description="Helical" evidence="1">
    <location>
        <begin position="12"/>
        <end position="30"/>
    </location>
</feature>
<sequence length="371" mass="43514">MKNIFERTFLSLLFLLCVFVCFNVFTYFSFRSDHDRNEELLSNHSETIIDPYRKKLQLKWQKASFHNHTNEVWYTPGRNSVEEIQNAYVKHGYKILSFSDYERITLPKNPKLPLLPAFEWGTNLRKRHLLVLGASKAESDPFPFYASNSNIQWVIDRFNEEGNFVTINHPKLNFSFSDEMLRSLQRYDAIEIFSPFGDHLELWDKLLSEEKFPFCMASDDLHYLPKDEYEMAKADSKITMRDIVSLLYRPEGQSLTRYVLINTETLEPKNILASLKSGNYVCVKKHDRTLKDPVLVDLGIRDKDKVYFAFDEKAIHVQLIGKNGKVLGDLFNLKEGFFQIPPEESYVRLQIYFPTSVVLSNAFLRRDQSKL</sequence>
<gene>
    <name evidence="2" type="ORF">EHQ90_11055</name>
</gene>
<keyword evidence="3" id="KW-1185">Reference proteome</keyword>
<reference evidence="3" key="1">
    <citation type="journal article" date="2019" name="PLoS Negl. Trop. Dis.">
        <title>Revisiting the worldwide diversity of Leptospira species in the environment.</title>
        <authorList>
            <person name="Vincent A.T."/>
            <person name="Schiettekatte O."/>
            <person name="Bourhy P."/>
            <person name="Veyrier F.J."/>
            <person name="Picardeau M."/>
        </authorList>
    </citation>
    <scope>NUCLEOTIDE SEQUENCE [LARGE SCALE GENOMIC DNA]</scope>
    <source>
        <strain evidence="3">201702407</strain>
    </source>
</reference>
<dbReference type="InterPro" id="IPR016195">
    <property type="entry name" value="Pol/histidinol_Pase-like"/>
</dbReference>
<dbReference type="RefSeq" id="WP_135685257.1">
    <property type="nucleotide sequence ID" value="NZ_RQEQ01000021.1"/>
</dbReference>
<name>A0ABY2N416_9LEPT</name>
<evidence type="ECO:0000313" key="3">
    <source>
        <dbReference type="Proteomes" id="UP000297422"/>
    </source>
</evidence>
<protein>
    <submittedName>
        <fullName evidence="2">Phosphoesterase</fullName>
    </submittedName>
</protein>
<dbReference type="SUPFAM" id="SSF89550">
    <property type="entry name" value="PHP domain-like"/>
    <property type="match status" value="1"/>
</dbReference>
<accession>A0ABY2N416</accession>
<keyword evidence="1" id="KW-0472">Membrane</keyword>
<dbReference type="EMBL" id="RQGT01000071">
    <property type="protein sequence ID" value="TGM15005.1"/>
    <property type="molecule type" value="Genomic_DNA"/>
</dbReference>
<organism evidence="2 3">
    <name type="scientific">Leptospira stimsonii</name>
    <dbReference type="NCBI Taxonomy" id="2202203"/>
    <lineage>
        <taxon>Bacteria</taxon>
        <taxon>Pseudomonadati</taxon>
        <taxon>Spirochaetota</taxon>
        <taxon>Spirochaetia</taxon>
        <taxon>Leptospirales</taxon>
        <taxon>Leptospiraceae</taxon>
        <taxon>Leptospira</taxon>
    </lineage>
</organism>
<keyword evidence="1" id="KW-0812">Transmembrane</keyword>
<dbReference type="Gene3D" id="3.20.20.140">
    <property type="entry name" value="Metal-dependent hydrolases"/>
    <property type="match status" value="1"/>
</dbReference>
<evidence type="ECO:0000313" key="2">
    <source>
        <dbReference type="EMBL" id="TGM15005.1"/>
    </source>
</evidence>